<dbReference type="EMBL" id="AVOT02041489">
    <property type="protein sequence ID" value="MBW0536838.1"/>
    <property type="molecule type" value="Genomic_DNA"/>
</dbReference>
<protein>
    <submittedName>
        <fullName evidence="2">Uncharacterized protein</fullName>
    </submittedName>
</protein>
<keyword evidence="3" id="KW-1185">Reference proteome</keyword>
<proteinExistence type="predicted"/>
<gene>
    <name evidence="2" type="ORF">O181_076553</name>
</gene>
<dbReference type="AlphaFoldDB" id="A0A9Q3FB23"/>
<feature type="region of interest" description="Disordered" evidence="1">
    <location>
        <begin position="81"/>
        <end position="110"/>
    </location>
</feature>
<evidence type="ECO:0000313" key="3">
    <source>
        <dbReference type="Proteomes" id="UP000765509"/>
    </source>
</evidence>
<name>A0A9Q3FB23_9BASI</name>
<reference evidence="2" key="1">
    <citation type="submission" date="2021-03" db="EMBL/GenBank/DDBJ databases">
        <title>Draft genome sequence of rust myrtle Austropuccinia psidii MF-1, a brazilian biotype.</title>
        <authorList>
            <person name="Quecine M.C."/>
            <person name="Pachon D.M.R."/>
            <person name="Bonatelli M.L."/>
            <person name="Correr F.H."/>
            <person name="Franceschini L.M."/>
            <person name="Leite T.F."/>
            <person name="Margarido G.R.A."/>
            <person name="Almeida C.A."/>
            <person name="Ferrarezi J.A."/>
            <person name="Labate C.A."/>
        </authorList>
    </citation>
    <scope>NUCLEOTIDE SEQUENCE</scope>
    <source>
        <strain evidence="2">MF-1</strain>
    </source>
</reference>
<organism evidence="2 3">
    <name type="scientific">Austropuccinia psidii MF-1</name>
    <dbReference type="NCBI Taxonomy" id="1389203"/>
    <lineage>
        <taxon>Eukaryota</taxon>
        <taxon>Fungi</taxon>
        <taxon>Dikarya</taxon>
        <taxon>Basidiomycota</taxon>
        <taxon>Pucciniomycotina</taxon>
        <taxon>Pucciniomycetes</taxon>
        <taxon>Pucciniales</taxon>
        <taxon>Sphaerophragmiaceae</taxon>
        <taxon>Austropuccinia</taxon>
    </lineage>
</organism>
<sequence>MIKQRLNGKFDEAGSQGILLGYRETHQYYWFMDSGTGNVKISHYAELLPTEFPLLKAGVNSDDNHSFILVPNETETLPIENDIISNDPNIPLDSERSHKSLQDPQLKTHL</sequence>
<evidence type="ECO:0000256" key="1">
    <source>
        <dbReference type="SAM" id="MobiDB-lite"/>
    </source>
</evidence>
<dbReference type="Proteomes" id="UP000765509">
    <property type="component" value="Unassembled WGS sequence"/>
</dbReference>
<accession>A0A9Q3FB23</accession>
<dbReference type="OrthoDB" id="2516903at2759"/>
<evidence type="ECO:0000313" key="2">
    <source>
        <dbReference type="EMBL" id="MBW0536838.1"/>
    </source>
</evidence>
<comment type="caution">
    <text evidence="2">The sequence shown here is derived from an EMBL/GenBank/DDBJ whole genome shotgun (WGS) entry which is preliminary data.</text>
</comment>